<dbReference type="GO" id="GO:0000981">
    <property type="term" value="F:DNA-binding transcription factor activity, RNA polymerase II-specific"/>
    <property type="evidence" value="ECO:0007669"/>
    <property type="project" value="TreeGrafter"/>
</dbReference>
<dbReference type="PRINTS" id="PR00454">
    <property type="entry name" value="ETSDOMAIN"/>
</dbReference>
<keyword evidence="2 3" id="KW-0238">DNA-binding</keyword>
<sequence>MYQQQQIMMNNFGDQLDYYGSDGESVISDTMVNGQVSPSRSDWSPVPQCNTWNDYPDQQDFSNIFTDALTNGTNNKINFNNNTNTNQQFEINTDTPTCSQPLYPTYGNINNAPNLNKESMPASPLTYETMQNPIYPMNNIQQHPCFQTPIYNREYSTDLNNYLPENMLLNNTSNMNDDFNNVRMDDLLNTGYSTNNPFNNKEMKDTPIFSMNQSTMNNKRHELFLQMIKQQQNKVSMESLSIQSSPAPLTPSSDWDNIPSPVSEYDMKPLHDTINKPTKPSTTALKPKVKKPRKSYAAKTGKPRLFRFLKDILEDPNQYKCIEWVNKSTGTFKFLDSSEVARLWGHRKNKPAMKYENFARSLRTYIAKGILKKPRNKLVYCFAQPDTE</sequence>
<dbReference type="AlphaFoldDB" id="A0A7M5X5M3"/>
<proteinExistence type="inferred from homology"/>
<name>A0A7M5X5M3_9CNID</name>
<comment type="similarity">
    <text evidence="1 3">Belongs to the ETS family.</text>
</comment>
<evidence type="ECO:0000313" key="5">
    <source>
        <dbReference type="EnsemblMetazoa" id="CLYHEMP017786.1"/>
    </source>
</evidence>
<dbReference type="PANTHER" id="PTHR11849:SF133">
    <property type="entry name" value="ETS DOMAIN-CONTAINING PROTEIN"/>
    <property type="match status" value="1"/>
</dbReference>
<protein>
    <recommendedName>
        <fullName evidence="4">ETS domain-containing protein</fullName>
    </recommendedName>
</protein>
<keyword evidence="3" id="KW-0539">Nucleus</keyword>
<keyword evidence="6" id="KW-1185">Reference proteome</keyword>
<dbReference type="InterPro" id="IPR046328">
    <property type="entry name" value="ETS_fam"/>
</dbReference>
<dbReference type="RefSeq" id="XP_066933945.1">
    <property type="nucleotide sequence ID" value="XM_067077844.1"/>
</dbReference>
<organism evidence="5 6">
    <name type="scientific">Clytia hemisphaerica</name>
    <dbReference type="NCBI Taxonomy" id="252671"/>
    <lineage>
        <taxon>Eukaryota</taxon>
        <taxon>Metazoa</taxon>
        <taxon>Cnidaria</taxon>
        <taxon>Hydrozoa</taxon>
        <taxon>Hydroidolina</taxon>
        <taxon>Leptothecata</taxon>
        <taxon>Obeliida</taxon>
        <taxon>Clytiidae</taxon>
        <taxon>Clytia</taxon>
    </lineage>
</organism>
<accession>A0A7M5X5M3</accession>
<dbReference type="InterPro" id="IPR036388">
    <property type="entry name" value="WH-like_DNA-bd_sf"/>
</dbReference>
<comment type="subcellular location">
    <subcellularLocation>
        <location evidence="3">Nucleus</location>
    </subcellularLocation>
</comment>
<dbReference type="GeneID" id="136821632"/>
<reference evidence="5" key="1">
    <citation type="submission" date="2021-01" db="UniProtKB">
        <authorList>
            <consortium name="EnsemblMetazoa"/>
        </authorList>
    </citation>
    <scope>IDENTIFICATION</scope>
</reference>
<dbReference type="InterPro" id="IPR036390">
    <property type="entry name" value="WH_DNA-bd_sf"/>
</dbReference>
<dbReference type="GO" id="GO:0030154">
    <property type="term" value="P:cell differentiation"/>
    <property type="evidence" value="ECO:0007669"/>
    <property type="project" value="TreeGrafter"/>
</dbReference>
<dbReference type="PROSITE" id="PS50061">
    <property type="entry name" value="ETS_DOMAIN_3"/>
    <property type="match status" value="1"/>
</dbReference>
<evidence type="ECO:0000313" key="6">
    <source>
        <dbReference type="Proteomes" id="UP000594262"/>
    </source>
</evidence>
<dbReference type="GO" id="GO:0005634">
    <property type="term" value="C:nucleus"/>
    <property type="evidence" value="ECO:0007669"/>
    <property type="project" value="UniProtKB-SubCell"/>
</dbReference>
<feature type="domain" description="ETS" evidence="4">
    <location>
        <begin position="303"/>
        <end position="383"/>
    </location>
</feature>
<dbReference type="InterPro" id="IPR000418">
    <property type="entry name" value="Ets_dom"/>
</dbReference>
<dbReference type="Proteomes" id="UP000594262">
    <property type="component" value="Unplaced"/>
</dbReference>
<dbReference type="PANTHER" id="PTHR11849">
    <property type="entry name" value="ETS"/>
    <property type="match status" value="1"/>
</dbReference>
<dbReference type="SMART" id="SM00413">
    <property type="entry name" value="ETS"/>
    <property type="match status" value="1"/>
</dbReference>
<dbReference type="SUPFAM" id="SSF46785">
    <property type="entry name" value="Winged helix' DNA-binding domain"/>
    <property type="match status" value="1"/>
</dbReference>
<evidence type="ECO:0000259" key="4">
    <source>
        <dbReference type="PROSITE" id="PS50061"/>
    </source>
</evidence>
<dbReference type="GO" id="GO:0043565">
    <property type="term" value="F:sequence-specific DNA binding"/>
    <property type="evidence" value="ECO:0007669"/>
    <property type="project" value="InterPro"/>
</dbReference>
<evidence type="ECO:0000256" key="2">
    <source>
        <dbReference type="ARBA" id="ARBA00023125"/>
    </source>
</evidence>
<evidence type="ECO:0000256" key="1">
    <source>
        <dbReference type="ARBA" id="ARBA00005562"/>
    </source>
</evidence>
<dbReference type="Pfam" id="PF00178">
    <property type="entry name" value="Ets"/>
    <property type="match status" value="1"/>
</dbReference>
<evidence type="ECO:0000256" key="3">
    <source>
        <dbReference type="RuleBase" id="RU004019"/>
    </source>
</evidence>
<dbReference type="OrthoDB" id="8196042at2759"/>
<dbReference type="EnsemblMetazoa" id="CLYHEMT017786.1">
    <property type="protein sequence ID" value="CLYHEMP017786.1"/>
    <property type="gene ID" value="CLYHEMG017786"/>
</dbReference>
<dbReference type="Gene3D" id="1.10.10.10">
    <property type="entry name" value="Winged helix-like DNA-binding domain superfamily/Winged helix DNA-binding domain"/>
    <property type="match status" value="1"/>
</dbReference>